<evidence type="ECO:0000313" key="4">
    <source>
        <dbReference type="Proteomes" id="UP000074072"/>
    </source>
</evidence>
<protein>
    <recommendedName>
        <fullName evidence="5">GAF domain-containing protein</fullName>
    </recommendedName>
</protein>
<comment type="caution">
    <text evidence="3">The sequence shown here is derived from an EMBL/GenBank/DDBJ whole genome shotgun (WGS) entry which is preliminary data.</text>
</comment>
<keyword evidence="2" id="KW-1133">Transmembrane helix</keyword>
<name>A0A147J2V8_9SPHN</name>
<feature type="coiled-coil region" evidence="1">
    <location>
        <begin position="127"/>
        <end position="161"/>
    </location>
</feature>
<evidence type="ECO:0000313" key="3">
    <source>
        <dbReference type="EMBL" id="KTW03109.1"/>
    </source>
</evidence>
<evidence type="ECO:0008006" key="5">
    <source>
        <dbReference type="Google" id="ProtNLM"/>
    </source>
</evidence>
<dbReference type="PATRIC" id="fig|33051.4.peg.2159"/>
<dbReference type="AlphaFoldDB" id="A0A147J2V8"/>
<proteinExistence type="predicted"/>
<keyword evidence="1" id="KW-0175">Coiled coil</keyword>
<feature type="transmembrane region" description="Helical" evidence="2">
    <location>
        <begin position="57"/>
        <end position="84"/>
    </location>
</feature>
<dbReference type="Proteomes" id="UP000074072">
    <property type="component" value="Unassembled WGS sequence"/>
</dbReference>
<feature type="transmembrane region" description="Helical" evidence="2">
    <location>
        <begin position="20"/>
        <end position="37"/>
    </location>
</feature>
<dbReference type="RefSeq" id="WP_153006007.1">
    <property type="nucleotide sequence ID" value="NZ_LDTE01000004.1"/>
</dbReference>
<organism evidence="3 4">
    <name type="scientific">Sphingomonas sanguinis</name>
    <dbReference type="NCBI Taxonomy" id="33051"/>
    <lineage>
        <taxon>Bacteria</taxon>
        <taxon>Pseudomonadati</taxon>
        <taxon>Pseudomonadota</taxon>
        <taxon>Alphaproteobacteria</taxon>
        <taxon>Sphingomonadales</taxon>
        <taxon>Sphingomonadaceae</taxon>
        <taxon>Sphingomonas</taxon>
    </lineage>
</organism>
<feature type="transmembrane region" description="Helical" evidence="2">
    <location>
        <begin position="104"/>
        <end position="122"/>
    </location>
</feature>
<keyword evidence="2" id="KW-0812">Transmembrane</keyword>
<evidence type="ECO:0000256" key="1">
    <source>
        <dbReference type="SAM" id="Coils"/>
    </source>
</evidence>
<gene>
    <name evidence="3" type="ORF">SB4_01310</name>
</gene>
<evidence type="ECO:0000256" key="2">
    <source>
        <dbReference type="SAM" id="Phobius"/>
    </source>
</evidence>
<keyword evidence="2" id="KW-0472">Membrane</keyword>
<sequence length="339" mass="35830">MTGEDVCPEVAARRRSLRRGLRILIEIAVGFTLLAAIDQRLTGGSGFAGVRPSPYWVPVLVMALVYGTGPGVVAAAVASVLWLVAAHGDGTERDYLDTLLHLSLPPLLWGVAAVAIGEVTLLRKRRLAKAERRATQATRDIARLAEAHDRLTRTNQSLQRRVAGDPRTTGHVVATATRLAASDPAARRAAMAELIALAAGTDDFTCYRLTSDGAESWLRGPGVPGTSLGRPERLPSAMVHPLLADPRIRHVARRADREWLGGLGVAAVPLADPGGAVGGLLLFHTLPIEAFNAHRLAEWTEIAGWLGPMLVAPGQGTLHAIRAAGRSGLPTGKPTGRVA</sequence>
<dbReference type="EMBL" id="LDTE01000004">
    <property type="protein sequence ID" value="KTW03109.1"/>
    <property type="molecule type" value="Genomic_DNA"/>
</dbReference>
<accession>A0A147J2V8</accession>
<reference evidence="3 4" key="1">
    <citation type="journal article" date="2016" name="Front. Microbiol.">
        <title>Genomic Resource of Rice Seed Associated Bacteria.</title>
        <authorList>
            <person name="Midha S."/>
            <person name="Bansal K."/>
            <person name="Sharma S."/>
            <person name="Kumar N."/>
            <person name="Patil P.P."/>
            <person name="Chaudhry V."/>
            <person name="Patil P.B."/>
        </authorList>
    </citation>
    <scope>NUCLEOTIDE SEQUENCE [LARGE SCALE GENOMIC DNA]</scope>
    <source>
        <strain evidence="3 4">SB4</strain>
    </source>
</reference>
<dbReference type="OrthoDB" id="7466307at2"/>